<protein>
    <submittedName>
        <fullName evidence="2">Alpha/beta hydrolase</fullName>
    </submittedName>
</protein>
<sequence>MKYAINPVDGTKIAYRTKGAGPAVVLVHGTALSRVIWRGFGYVKDLSADHTVITLDLRGHGRSGKPQDQASYSTRLMAGDVIAVLDDLGISSAHYVGYSLGGRVGFSLATTHQDRLKSFVSMGGAPRNLPGAFDRLFFPNCIDALENDGMQGFVEKWEAHIGQPLDPATRAAFLANDSGALAAYARSADQNPGVATEALSAIEVPTLLVVGERDNERLDSAQTASRVIPNAELRILEGAGHGNTLIHPEALPVVREFITKRS</sequence>
<feature type="domain" description="AB hydrolase-1" evidence="1">
    <location>
        <begin position="22"/>
        <end position="128"/>
    </location>
</feature>
<dbReference type="InterPro" id="IPR000073">
    <property type="entry name" value="AB_hydrolase_1"/>
</dbReference>
<dbReference type="AlphaFoldDB" id="A0AAU7DRL1"/>
<dbReference type="Gene3D" id="3.40.50.1820">
    <property type="entry name" value="alpha/beta hydrolase"/>
    <property type="match status" value="1"/>
</dbReference>
<dbReference type="InterPro" id="IPR050266">
    <property type="entry name" value="AB_hydrolase_sf"/>
</dbReference>
<keyword evidence="2" id="KW-0378">Hydrolase</keyword>
<reference evidence="2" key="1">
    <citation type="submission" date="2024-02" db="EMBL/GenBank/DDBJ databases">
        <title>Tomenella chthoni gen. nov. sp. nov., a member of the family Jonesiaceae isolated from bat guano.</title>
        <authorList>
            <person name="Miller S.L."/>
            <person name="King J."/>
            <person name="Sankaranarayanan K."/>
            <person name="Lawson P.A."/>
        </authorList>
    </citation>
    <scope>NUCLEOTIDE SEQUENCE</scope>
    <source>
        <strain evidence="2">BS-20</strain>
    </source>
</reference>
<dbReference type="PANTHER" id="PTHR43798">
    <property type="entry name" value="MONOACYLGLYCEROL LIPASE"/>
    <property type="match status" value="1"/>
</dbReference>
<dbReference type="GO" id="GO:0047372">
    <property type="term" value="F:monoacylglycerol lipase activity"/>
    <property type="evidence" value="ECO:0007669"/>
    <property type="project" value="TreeGrafter"/>
</dbReference>
<accession>A0AAU7DRL1</accession>
<dbReference type="PANTHER" id="PTHR43798:SF5">
    <property type="entry name" value="MONOACYLGLYCEROL LIPASE ABHD6"/>
    <property type="match status" value="1"/>
</dbReference>
<name>A0AAU7DRL1_9MICO</name>
<organism evidence="2">
    <name type="scientific">Jonesiaceae bacterium BS-20</name>
    <dbReference type="NCBI Taxonomy" id="3120821"/>
    <lineage>
        <taxon>Bacteria</taxon>
        <taxon>Bacillati</taxon>
        <taxon>Actinomycetota</taxon>
        <taxon>Actinomycetes</taxon>
        <taxon>Micrococcales</taxon>
        <taxon>Jonesiaceae</taxon>
    </lineage>
</organism>
<evidence type="ECO:0000259" key="1">
    <source>
        <dbReference type="Pfam" id="PF00561"/>
    </source>
</evidence>
<dbReference type="GO" id="GO:0016020">
    <property type="term" value="C:membrane"/>
    <property type="evidence" value="ECO:0007669"/>
    <property type="project" value="TreeGrafter"/>
</dbReference>
<dbReference type="Pfam" id="PF00561">
    <property type="entry name" value="Abhydrolase_1"/>
    <property type="match status" value="1"/>
</dbReference>
<proteinExistence type="predicted"/>
<dbReference type="EMBL" id="CP146203">
    <property type="protein sequence ID" value="XBH20453.1"/>
    <property type="molecule type" value="Genomic_DNA"/>
</dbReference>
<gene>
    <name evidence="2" type="ORF">V5R04_09350</name>
</gene>
<dbReference type="GO" id="GO:0046464">
    <property type="term" value="P:acylglycerol catabolic process"/>
    <property type="evidence" value="ECO:0007669"/>
    <property type="project" value="TreeGrafter"/>
</dbReference>
<dbReference type="InterPro" id="IPR029058">
    <property type="entry name" value="AB_hydrolase_fold"/>
</dbReference>
<dbReference type="SUPFAM" id="SSF53474">
    <property type="entry name" value="alpha/beta-Hydrolases"/>
    <property type="match status" value="1"/>
</dbReference>
<evidence type="ECO:0000313" key="2">
    <source>
        <dbReference type="EMBL" id="XBH20453.1"/>
    </source>
</evidence>